<evidence type="ECO:0000256" key="9">
    <source>
        <dbReference type="ARBA" id="ARBA00023136"/>
    </source>
</evidence>
<evidence type="ECO:0000256" key="7">
    <source>
        <dbReference type="ARBA" id="ARBA00023065"/>
    </source>
</evidence>
<keyword evidence="10" id="KW-0998">Cell outer membrane</keyword>
<dbReference type="KEGG" id="daer:H9K75_14205"/>
<dbReference type="PANTHER" id="PTHR34501">
    <property type="entry name" value="PROTEIN YDDL-RELATED"/>
    <property type="match status" value="1"/>
</dbReference>
<name>A0A7H0GGL8_9BURK</name>
<dbReference type="CDD" id="cd00342">
    <property type="entry name" value="gram_neg_porins"/>
    <property type="match status" value="1"/>
</dbReference>
<comment type="subunit">
    <text evidence="2">Homotrimer.</text>
</comment>
<keyword evidence="6" id="KW-0732">Signal</keyword>
<gene>
    <name evidence="11" type="ORF">H9K75_14205</name>
</gene>
<evidence type="ECO:0000256" key="2">
    <source>
        <dbReference type="ARBA" id="ARBA00011233"/>
    </source>
</evidence>
<evidence type="ECO:0000313" key="12">
    <source>
        <dbReference type="Proteomes" id="UP000516028"/>
    </source>
</evidence>
<keyword evidence="4" id="KW-1134">Transmembrane beta strand</keyword>
<protein>
    <submittedName>
        <fullName evidence="11">Porin</fullName>
    </submittedName>
</protein>
<keyword evidence="12" id="KW-1185">Reference proteome</keyword>
<dbReference type="Gene3D" id="2.40.160.10">
    <property type="entry name" value="Porin"/>
    <property type="match status" value="1"/>
</dbReference>
<keyword evidence="8" id="KW-0626">Porin</keyword>
<dbReference type="InterPro" id="IPR050298">
    <property type="entry name" value="Gram-neg_bact_OMP"/>
</dbReference>
<reference evidence="11 12" key="1">
    <citation type="submission" date="2020-08" db="EMBL/GenBank/DDBJ databases">
        <title>Genome sequence of Diaphorobacter aerolatus KACC 16536T.</title>
        <authorList>
            <person name="Hyun D.-W."/>
            <person name="Bae J.-W."/>
        </authorList>
    </citation>
    <scope>NUCLEOTIDE SEQUENCE [LARGE SCALE GENOMIC DNA]</scope>
    <source>
        <strain evidence="11 12">KACC 16536</strain>
    </source>
</reference>
<dbReference type="GO" id="GO:0006811">
    <property type="term" value="P:monoatomic ion transport"/>
    <property type="evidence" value="ECO:0007669"/>
    <property type="project" value="UniProtKB-KW"/>
</dbReference>
<dbReference type="PANTHER" id="PTHR34501:SF9">
    <property type="entry name" value="MAJOR OUTER MEMBRANE PROTEIN P.IA"/>
    <property type="match status" value="1"/>
</dbReference>
<dbReference type="EMBL" id="CP060783">
    <property type="protein sequence ID" value="QNP47434.1"/>
    <property type="molecule type" value="Genomic_DNA"/>
</dbReference>
<keyword evidence="9" id="KW-0472">Membrane</keyword>
<keyword evidence="5" id="KW-0812">Transmembrane</keyword>
<dbReference type="InterPro" id="IPR033900">
    <property type="entry name" value="Gram_neg_porin_domain"/>
</dbReference>
<dbReference type="AlphaFoldDB" id="A0A7H0GGL8"/>
<organism evidence="11 12">
    <name type="scientific">Diaphorobacter aerolatus</name>
    <dbReference type="NCBI Taxonomy" id="1288495"/>
    <lineage>
        <taxon>Bacteria</taxon>
        <taxon>Pseudomonadati</taxon>
        <taxon>Pseudomonadota</taxon>
        <taxon>Betaproteobacteria</taxon>
        <taxon>Burkholderiales</taxon>
        <taxon>Comamonadaceae</taxon>
        <taxon>Diaphorobacter</taxon>
    </lineage>
</organism>
<evidence type="ECO:0000256" key="10">
    <source>
        <dbReference type="ARBA" id="ARBA00023237"/>
    </source>
</evidence>
<evidence type="ECO:0000313" key="11">
    <source>
        <dbReference type="EMBL" id="QNP47434.1"/>
    </source>
</evidence>
<evidence type="ECO:0000256" key="3">
    <source>
        <dbReference type="ARBA" id="ARBA00022448"/>
    </source>
</evidence>
<evidence type="ECO:0000256" key="5">
    <source>
        <dbReference type="ARBA" id="ARBA00022692"/>
    </source>
</evidence>
<comment type="subcellular location">
    <subcellularLocation>
        <location evidence="1">Cell outer membrane</location>
        <topology evidence="1">Multi-pass membrane protein</topology>
    </subcellularLocation>
</comment>
<evidence type="ECO:0000256" key="8">
    <source>
        <dbReference type="ARBA" id="ARBA00023114"/>
    </source>
</evidence>
<dbReference type="InterPro" id="IPR023614">
    <property type="entry name" value="Porin_dom_sf"/>
</dbReference>
<accession>A0A7H0GGL8</accession>
<keyword evidence="7" id="KW-0406">Ion transport</keyword>
<dbReference type="SUPFAM" id="SSF56935">
    <property type="entry name" value="Porins"/>
    <property type="match status" value="1"/>
</dbReference>
<keyword evidence="3" id="KW-0813">Transport</keyword>
<evidence type="ECO:0000256" key="4">
    <source>
        <dbReference type="ARBA" id="ARBA00022452"/>
    </source>
</evidence>
<dbReference type="GO" id="GO:0015288">
    <property type="term" value="F:porin activity"/>
    <property type="evidence" value="ECO:0007669"/>
    <property type="project" value="UniProtKB-KW"/>
</dbReference>
<sequence length="404" mass="43540">MNAILTACLWPARSIQRARRRPQFPLECVKTRPSEHSSLPTTESVLKKEFGALCAVLIATSALPAAAQQARDFTVYGVMDLGVRRSSGLSADHAPIGTSQSGVTSGINDTSRWGVRGVTPLSGGLSTIWELESGINADTGTQTHGGKYFDRGSWIGLRDSTGSLLTVGRQTSLLADSLTSIDPLQKRLPDLNPNLTIGALSQPGLTSQYGNTGLAGNAYWLDNAVKFTSQSTSFRTSAMYSFGEQAGDRKPLSSTGLAMSVEDRGATLSGAYQTFKDAEGHALKAWTAGLAYQSGNTRLAASATHSKADQGDFASTTQRVYSLGATLSTTTKADWTLAYYKVARERSQYADDGFGRFVAFYEYKISYRTKLYAEFDLTNWDDGYQGPGNKSRATGFGVGMQYRF</sequence>
<dbReference type="GO" id="GO:0009279">
    <property type="term" value="C:cell outer membrane"/>
    <property type="evidence" value="ECO:0007669"/>
    <property type="project" value="UniProtKB-SubCell"/>
</dbReference>
<proteinExistence type="predicted"/>
<dbReference type="GO" id="GO:0046930">
    <property type="term" value="C:pore complex"/>
    <property type="evidence" value="ECO:0007669"/>
    <property type="project" value="UniProtKB-KW"/>
</dbReference>
<evidence type="ECO:0000256" key="6">
    <source>
        <dbReference type="ARBA" id="ARBA00022729"/>
    </source>
</evidence>
<evidence type="ECO:0000256" key="1">
    <source>
        <dbReference type="ARBA" id="ARBA00004571"/>
    </source>
</evidence>
<dbReference type="Proteomes" id="UP000516028">
    <property type="component" value="Chromosome"/>
</dbReference>